<name>A0A9D1PTJ7_9SPIO</name>
<evidence type="ECO:0000256" key="1">
    <source>
        <dbReference type="SAM" id="SignalP"/>
    </source>
</evidence>
<evidence type="ECO:0000313" key="3">
    <source>
        <dbReference type="Proteomes" id="UP000823936"/>
    </source>
</evidence>
<dbReference type="Proteomes" id="UP000823936">
    <property type="component" value="Unassembled WGS sequence"/>
</dbReference>
<accession>A0A9D1PTJ7</accession>
<keyword evidence="1" id="KW-0732">Signal</keyword>
<proteinExistence type="predicted"/>
<organism evidence="2 3">
    <name type="scientific">Candidatus Ornithospirochaeta avicola</name>
    <dbReference type="NCBI Taxonomy" id="2840896"/>
    <lineage>
        <taxon>Bacteria</taxon>
        <taxon>Pseudomonadati</taxon>
        <taxon>Spirochaetota</taxon>
        <taxon>Spirochaetia</taxon>
        <taxon>Spirochaetales</taxon>
        <taxon>Spirochaetaceae</taxon>
        <taxon>Spirochaetaceae incertae sedis</taxon>
        <taxon>Candidatus Ornithospirochaeta</taxon>
    </lineage>
</organism>
<evidence type="ECO:0008006" key="4">
    <source>
        <dbReference type="Google" id="ProtNLM"/>
    </source>
</evidence>
<sequence length="193" mass="21978">MKRILILLLVFLISFSAFSAEEEKKDLDPEGWWNALWENSNVCFDLFARSAFVRGGFTAGGGFSGGIETDQFRFDLYALTDYFLDPLGSMGALARMEFMIEGGVSLGWKFLKFWSFTTYVSCDIGYYCQFLVYPGNEINQLNSVFNGLMLRPKLMTELEIAKYYSLSVGVFYQFPVIPAYSDYNGFGILFSIM</sequence>
<protein>
    <recommendedName>
        <fullName evidence="4">Outer membrane protein beta-barrel domain-containing protein</fullName>
    </recommendedName>
</protein>
<gene>
    <name evidence="2" type="ORF">IAB12_02505</name>
</gene>
<evidence type="ECO:0000313" key="2">
    <source>
        <dbReference type="EMBL" id="HIV98634.1"/>
    </source>
</evidence>
<dbReference type="AlphaFoldDB" id="A0A9D1PTJ7"/>
<reference evidence="2" key="1">
    <citation type="journal article" date="2021" name="PeerJ">
        <title>Extensive microbial diversity within the chicken gut microbiome revealed by metagenomics and culture.</title>
        <authorList>
            <person name="Gilroy R."/>
            <person name="Ravi A."/>
            <person name="Getino M."/>
            <person name="Pursley I."/>
            <person name="Horton D.L."/>
            <person name="Alikhan N.F."/>
            <person name="Baker D."/>
            <person name="Gharbi K."/>
            <person name="Hall N."/>
            <person name="Watson M."/>
            <person name="Adriaenssens E.M."/>
            <person name="Foster-Nyarko E."/>
            <person name="Jarju S."/>
            <person name="Secka A."/>
            <person name="Antonio M."/>
            <person name="Oren A."/>
            <person name="Chaudhuri R.R."/>
            <person name="La Ragione R."/>
            <person name="Hildebrand F."/>
            <person name="Pallen M.J."/>
        </authorList>
    </citation>
    <scope>NUCLEOTIDE SEQUENCE</scope>
    <source>
        <strain evidence="2">Gambia11-129</strain>
    </source>
</reference>
<reference evidence="2" key="2">
    <citation type="submission" date="2021-04" db="EMBL/GenBank/DDBJ databases">
        <authorList>
            <person name="Gilroy R."/>
        </authorList>
    </citation>
    <scope>NUCLEOTIDE SEQUENCE</scope>
    <source>
        <strain evidence="2">Gambia11-129</strain>
    </source>
</reference>
<feature type="chain" id="PRO_5038866014" description="Outer membrane protein beta-barrel domain-containing protein" evidence="1">
    <location>
        <begin position="20"/>
        <end position="193"/>
    </location>
</feature>
<comment type="caution">
    <text evidence="2">The sequence shown here is derived from an EMBL/GenBank/DDBJ whole genome shotgun (WGS) entry which is preliminary data.</text>
</comment>
<feature type="signal peptide" evidence="1">
    <location>
        <begin position="1"/>
        <end position="19"/>
    </location>
</feature>
<dbReference type="EMBL" id="DXHU01000010">
    <property type="protein sequence ID" value="HIV98634.1"/>
    <property type="molecule type" value="Genomic_DNA"/>
</dbReference>